<gene>
    <name evidence="1" type="ORF">LCGC14_0333660</name>
</gene>
<reference evidence="1" key="1">
    <citation type="journal article" date="2015" name="Nature">
        <title>Complex archaea that bridge the gap between prokaryotes and eukaryotes.</title>
        <authorList>
            <person name="Spang A."/>
            <person name="Saw J.H."/>
            <person name="Jorgensen S.L."/>
            <person name="Zaremba-Niedzwiedzka K."/>
            <person name="Martijn J."/>
            <person name="Lind A.E."/>
            <person name="van Eijk R."/>
            <person name="Schleper C."/>
            <person name="Guy L."/>
            <person name="Ettema T.J."/>
        </authorList>
    </citation>
    <scope>NUCLEOTIDE SEQUENCE</scope>
</reference>
<dbReference type="EMBL" id="LAZR01000237">
    <property type="protein sequence ID" value="KKN80078.1"/>
    <property type="molecule type" value="Genomic_DNA"/>
</dbReference>
<sequence length="323" mass="36778">MKSLIWIAFAALWVTAVGCEGPEEISPATSMIVQAQRTTWQSPFGPGEQIRSTNYRIFMTTRNTALRQNLPGFMEAAYSHYVELTGLPRANGTQRLDLYVLADRQQWAHLTKHHFGEQQSKVYLQLQAGGYMSDGVCVLWDIRVVPTLSVASHEGLHQFFHHRLKDRIPMWAEEGLCSNAEGFELLGNAVRFTPANNPSRFTTLRNTLGNGHWTPLEKLLPMDAGDAISRHPSKAIGYYAQVWSLILFIRSNPAYREGFQQMLHDAQDGKLVTVLGMHLPVRSGRRYNRTISVPAFRHYITNDLASFKKDWRRYAMKLTNLSQ</sequence>
<proteinExistence type="predicted"/>
<organism evidence="1">
    <name type="scientific">marine sediment metagenome</name>
    <dbReference type="NCBI Taxonomy" id="412755"/>
    <lineage>
        <taxon>unclassified sequences</taxon>
        <taxon>metagenomes</taxon>
        <taxon>ecological metagenomes</taxon>
    </lineage>
</organism>
<comment type="caution">
    <text evidence="1">The sequence shown here is derived from an EMBL/GenBank/DDBJ whole genome shotgun (WGS) entry which is preliminary data.</text>
</comment>
<name>A0A0F9WN58_9ZZZZ</name>
<dbReference type="PROSITE" id="PS51257">
    <property type="entry name" value="PROKAR_LIPOPROTEIN"/>
    <property type="match status" value="1"/>
</dbReference>
<protein>
    <recommendedName>
        <fullName evidence="2">DUF1570 domain-containing protein</fullName>
    </recommendedName>
</protein>
<dbReference type="AlphaFoldDB" id="A0A0F9WN58"/>
<accession>A0A0F9WN58</accession>
<evidence type="ECO:0008006" key="2">
    <source>
        <dbReference type="Google" id="ProtNLM"/>
    </source>
</evidence>
<evidence type="ECO:0000313" key="1">
    <source>
        <dbReference type="EMBL" id="KKN80078.1"/>
    </source>
</evidence>